<sequence length="270" mass="28629">MQSFSLVMRLIALVSVALAVSASVLPSQRDIENNAIGLKKRDGSDPQTSLTLDQSVICTNFEQDGSANATAGQSPSQTSGNNYINFCKTVNLPLTNGLQIQNGSCNPAPMGVIAPSTNMPSSKFVTPKNLDAVQANTTFEIVMAIKNLQTGNFTNPDSTYYAAPQLLNSENVIIGHTHFVIEQLSSITSTQPSDPTKFAHFVGVNTPADDQGNVSVNVTGGLPPGVYKLSSINTSANHVPVLVAVAQHGSMDDQIYFFVTADGKRPDNID</sequence>
<organism evidence="2 3">
    <name type="scientific">Russula ochroleuca</name>
    <dbReference type="NCBI Taxonomy" id="152965"/>
    <lineage>
        <taxon>Eukaryota</taxon>
        <taxon>Fungi</taxon>
        <taxon>Dikarya</taxon>
        <taxon>Basidiomycota</taxon>
        <taxon>Agaricomycotina</taxon>
        <taxon>Agaricomycetes</taxon>
        <taxon>Russulales</taxon>
        <taxon>Russulaceae</taxon>
        <taxon>Russula</taxon>
    </lineage>
</organism>
<dbReference type="PANTHER" id="PTHR34587">
    <property type="entry name" value="VWFA DOMAIN-CONTAINING PROTEIN"/>
    <property type="match status" value="1"/>
</dbReference>
<evidence type="ECO:0000313" key="2">
    <source>
        <dbReference type="EMBL" id="KAF8480810.1"/>
    </source>
</evidence>
<dbReference type="EMBL" id="WHVB01000007">
    <property type="protein sequence ID" value="KAF8480810.1"/>
    <property type="molecule type" value="Genomic_DNA"/>
</dbReference>
<protein>
    <submittedName>
        <fullName evidence="2">Uncharacterized protein</fullName>
    </submittedName>
</protein>
<dbReference type="OrthoDB" id="2336871at2759"/>
<dbReference type="AlphaFoldDB" id="A0A9P5MWU1"/>
<dbReference type="PANTHER" id="PTHR34587:SF2">
    <property type="entry name" value="G-PROTEIN COUPLED RECEPTORS FAMILY 1 PROFILE DOMAIN-CONTAINING PROTEIN"/>
    <property type="match status" value="1"/>
</dbReference>
<reference evidence="2" key="2">
    <citation type="journal article" date="2020" name="Nat. Commun.">
        <title>Large-scale genome sequencing of mycorrhizal fungi provides insights into the early evolution of symbiotic traits.</title>
        <authorList>
            <person name="Miyauchi S."/>
            <person name="Kiss E."/>
            <person name="Kuo A."/>
            <person name="Drula E."/>
            <person name="Kohler A."/>
            <person name="Sanchez-Garcia M."/>
            <person name="Morin E."/>
            <person name="Andreopoulos B."/>
            <person name="Barry K.W."/>
            <person name="Bonito G."/>
            <person name="Buee M."/>
            <person name="Carver A."/>
            <person name="Chen C."/>
            <person name="Cichocki N."/>
            <person name="Clum A."/>
            <person name="Culley D."/>
            <person name="Crous P.W."/>
            <person name="Fauchery L."/>
            <person name="Girlanda M."/>
            <person name="Hayes R.D."/>
            <person name="Keri Z."/>
            <person name="LaButti K."/>
            <person name="Lipzen A."/>
            <person name="Lombard V."/>
            <person name="Magnuson J."/>
            <person name="Maillard F."/>
            <person name="Murat C."/>
            <person name="Nolan M."/>
            <person name="Ohm R.A."/>
            <person name="Pangilinan J."/>
            <person name="Pereira M.F."/>
            <person name="Perotto S."/>
            <person name="Peter M."/>
            <person name="Pfister S."/>
            <person name="Riley R."/>
            <person name="Sitrit Y."/>
            <person name="Stielow J.B."/>
            <person name="Szollosi G."/>
            <person name="Zifcakova L."/>
            <person name="Stursova M."/>
            <person name="Spatafora J.W."/>
            <person name="Tedersoo L."/>
            <person name="Vaario L.M."/>
            <person name="Yamada A."/>
            <person name="Yan M."/>
            <person name="Wang P."/>
            <person name="Xu J."/>
            <person name="Bruns T."/>
            <person name="Baldrian P."/>
            <person name="Vilgalys R."/>
            <person name="Dunand C."/>
            <person name="Henrissat B."/>
            <person name="Grigoriev I.V."/>
            <person name="Hibbett D."/>
            <person name="Nagy L.G."/>
            <person name="Martin F.M."/>
        </authorList>
    </citation>
    <scope>NUCLEOTIDE SEQUENCE</scope>
    <source>
        <strain evidence="2">Prilba</strain>
    </source>
</reference>
<evidence type="ECO:0000313" key="3">
    <source>
        <dbReference type="Proteomes" id="UP000759537"/>
    </source>
</evidence>
<feature type="chain" id="PRO_5040389536" evidence="1">
    <location>
        <begin position="23"/>
        <end position="270"/>
    </location>
</feature>
<keyword evidence="3" id="KW-1185">Reference proteome</keyword>
<name>A0A9P5MWU1_9AGAM</name>
<feature type="signal peptide" evidence="1">
    <location>
        <begin position="1"/>
        <end position="22"/>
    </location>
</feature>
<keyword evidence="1" id="KW-0732">Signal</keyword>
<comment type="caution">
    <text evidence="2">The sequence shown here is derived from an EMBL/GenBank/DDBJ whole genome shotgun (WGS) entry which is preliminary data.</text>
</comment>
<dbReference type="Proteomes" id="UP000759537">
    <property type="component" value="Unassembled WGS sequence"/>
</dbReference>
<evidence type="ECO:0000256" key="1">
    <source>
        <dbReference type="SAM" id="SignalP"/>
    </source>
</evidence>
<gene>
    <name evidence="2" type="ORF">DFH94DRAFT_429284</name>
</gene>
<dbReference type="InterPro" id="IPR053216">
    <property type="entry name" value="Appressorial_penetr-assoc"/>
</dbReference>
<proteinExistence type="predicted"/>
<accession>A0A9P5MWU1</accession>
<reference evidence="2" key="1">
    <citation type="submission" date="2019-10" db="EMBL/GenBank/DDBJ databases">
        <authorList>
            <consortium name="DOE Joint Genome Institute"/>
            <person name="Kuo A."/>
            <person name="Miyauchi S."/>
            <person name="Kiss E."/>
            <person name="Drula E."/>
            <person name="Kohler A."/>
            <person name="Sanchez-Garcia M."/>
            <person name="Andreopoulos B."/>
            <person name="Barry K.W."/>
            <person name="Bonito G."/>
            <person name="Buee M."/>
            <person name="Carver A."/>
            <person name="Chen C."/>
            <person name="Cichocki N."/>
            <person name="Clum A."/>
            <person name="Culley D."/>
            <person name="Crous P.W."/>
            <person name="Fauchery L."/>
            <person name="Girlanda M."/>
            <person name="Hayes R."/>
            <person name="Keri Z."/>
            <person name="LaButti K."/>
            <person name="Lipzen A."/>
            <person name="Lombard V."/>
            <person name="Magnuson J."/>
            <person name="Maillard F."/>
            <person name="Morin E."/>
            <person name="Murat C."/>
            <person name="Nolan M."/>
            <person name="Ohm R."/>
            <person name="Pangilinan J."/>
            <person name="Pereira M."/>
            <person name="Perotto S."/>
            <person name="Peter M."/>
            <person name="Riley R."/>
            <person name="Sitrit Y."/>
            <person name="Stielow B."/>
            <person name="Szollosi G."/>
            <person name="Zifcakova L."/>
            <person name="Stursova M."/>
            <person name="Spatafora J.W."/>
            <person name="Tedersoo L."/>
            <person name="Vaario L.-M."/>
            <person name="Yamada A."/>
            <person name="Yan M."/>
            <person name="Wang P."/>
            <person name="Xu J."/>
            <person name="Bruns T."/>
            <person name="Baldrian P."/>
            <person name="Vilgalys R."/>
            <person name="Henrissat B."/>
            <person name="Grigoriev I.V."/>
            <person name="Hibbett D."/>
            <person name="Nagy L.G."/>
            <person name="Martin F.M."/>
        </authorList>
    </citation>
    <scope>NUCLEOTIDE SEQUENCE</scope>
    <source>
        <strain evidence="2">Prilba</strain>
    </source>
</reference>